<protein>
    <submittedName>
        <fullName evidence="1">Uncharacterized protein</fullName>
    </submittedName>
</protein>
<evidence type="ECO:0000313" key="1">
    <source>
        <dbReference type="EMBL" id="MBM7616444.1"/>
    </source>
</evidence>
<name>A0ABS2NTY8_9FIRM</name>
<dbReference type="Proteomes" id="UP001314796">
    <property type="component" value="Unassembled WGS sequence"/>
</dbReference>
<dbReference type="EMBL" id="JAFBEE010000040">
    <property type="protein sequence ID" value="MBM7616444.1"/>
    <property type="molecule type" value="Genomic_DNA"/>
</dbReference>
<evidence type="ECO:0000313" key="2">
    <source>
        <dbReference type="Proteomes" id="UP001314796"/>
    </source>
</evidence>
<sequence>MGNNKVINLKKYRETKTRIKETASIENTQNHSEEEERIKTLDLFMKVIATMYKESYK</sequence>
<proteinExistence type="predicted"/>
<keyword evidence="2" id="KW-1185">Reference proteome</keyword>
<accession>A0ABS2NTY8</accession>
<gene>
    <name evidence="1" type="ORF">JOC73_003027</name>
</gene>
<comment type="caution">
    <text evidence="1">The sequence shown here is derived from an EMBL/GenBank/DDBJ whole genome shotgun (WGS) entry which is preliminary data.</text>
</comment>
<organism evidence="1 2">
    <name type="scientific">Alkaliphilus hydrothermalis</name>
    <dbReference type="NCBI Taxonomy" id="1482730"/>
    <lineage>
        <taxon>Bacteria</taxon>
        <taxon>Bacillati</taxon>
        <taxon>Bacillota</taxon>
        <taxon>Clostridia</taxon>
        <taxon>Peptostreptococcales</taxon>
        <taxon>Natronincolaceae</taxon>
        <taxon>Alkaliphilus</taxon>
    </lineage>
</organism>
<reference evidence="1 2" key="1">
    <citation type="submission" date="2021-01" db="EMBL/GenBank/DDBJ databases">
        <title>Genomic Encyclopedia of Type Strains, Phase IV (KMG-IV): sequencing the most valuable type-strain genomes for metagenomic binning, comparative biology and taxonomic classification.</title>
        <authorList>
            <person name="Goeker M."/>
        </authorList>
    </citation>
    <scope>NUCLEOTIDE SEQUENCE [LARGE SCALE GENOMIC DNA]</scope>
    <source>
        <strain evidence="1 2">DSM 25890</strain>
    </source>
</reference>
<dbReference type="RefSeq" id="WP_204404653.1">
    <property type="nucleotide sequence ID" value="NZ_JAFBEE010000040.1"/>
</dbReference>